<dbReference type="AlphaFoldDB" id="A0A3E0DLI9"/>
<accession>A0A3E0DLI9</accession>
<dbReference type="PANTHER" id="PTHR34406:SF1">
    <property type="entry name" value="PROTEIN YCEI"/>
    <property type="match status" value="1"/>
</dbReference>
<feature type="domain" description="Lipid/polyisoprenoid-binding YceI-like" evidence="1">
    <location>
        <begin position="43"/>
        <end position="210"/>
    </location>
</feature>
<comment type="caution">
    <text evidence="2">The sequence shown here is derived from an EMBL/GenBank/DDBJ whole genome shotgun (WGS) entry which is preliminary data.</text>
</comment>
<dbReference type="SUPFAM" id="SSF101874">
    <property type="entry name" value="YceI-like"/>
    <property type="match status" value="1"/>
</dbReference>
<evidence type="ECO:0000313" key="2">
    <source>
        <dbReference type="EMBL" id="REG83620.1"/>
    </source>
</evidence>
<dbReference type="RefSeq" id="WP_086543573.1">
    <property type="nucleotide sequence ID" value="NZ_MSSW01000080.1"/>
</dbReference>
<protein>
    <submittedName>
        <fullName evidence="2">Polyisoprenoid-binding protein YceI</fullName>
    </submittedName>
</protein>
<reference evidence="2 3" key="1">
    <citation type="submission" date="2018-08" db="EMBL/GenBank/DDBJ databases">
        <title>Genomic Encyclopedia of Archaeal and Bacterial Type Strains, Phase II (KMG-II): from individual species to whole genera.</title>
        <authorList>
            <person name="Goeker M."/>
        </authorList>
    </citation>
    <scope>NUCLEOTIDE SEQUENCE [LARGE SCALE GENOMIC DNA]</scope>
    <source>
        <strain evidence="2 3">DSM 15986</strain>
    </source>
</reference>
<dbReference type="EMBL" id="QUNF01000017">
    <property type="protein sequence ID" value="REG83620.1"/>
    <property type="molecule type" value="Genomic_DNA"/>
</dbReference>
<name>A0A3E0DLI9_9BACT</name>
<keyword evidence="3" id="KW-1185">Reference proteome</keyword>
<evidence type="ECO:0000259" key="1">
    <source>
        <dbReference type="SMART" id="SM00867"/>
    </source>
</evidence>
<dbReference type="Pfam" id="PF04264">
    <property type="entry name" value="YceI"/>
    <property type="match status" value="1"/>
</dbReference>
<proteinExistence type="predicted"/>
<dbReference type="InterPro" id="IPR036761">
    <property type="entry name" value="TTHA0802/YceI-like_sf"/>
</dbReference>
<evidence type="ECO:0000313" key="3">
    <source>
        <dbReference type="Proteomes" id="UP000256405"/>
    </source>
</evidence>
<dbReference type="InterPro" id="IPR007372">
    <property type="entry name" value="Lipid/polyisoprenoid-bd_YceI"/>
</dbReference>
<gene>
    <name evidence="2" type="ORF">C8N25_117122</name>
</gene>
<sequence length="210" mass="23718">MSKGIAYFLVVLTFVLNEEKVSHDSRIDIADTFHSTFACKSDTVEIDLIKSKILWKGTKMMGMGKHEGEIAIQKGFLLYQNDELIGGEITVDMKSITVTDIPASDPIPIRNLTNHLKSSDFFDVDKYPLSHLNIRKVQKSQGNKLLVTGSLTIKGISNKVSFGVENVGRNHFIANLQIDRFEWDIAYKGSWVDRTLVDREIELKVEIVCK</sequence>
<dbReference type="Gene3D" id="2.40.128.110">
    <property type="entry name" value="Lipid/polyisoprenoid-binding, YceI-like"/>
    <property type="match status" value="1"/>
</dbReference>
<dbReference type="PANTHER" id="PTHR34406">
    <property type="entry name" value="PROTEIN YCEI"/>
    <property type="match status" value="1"/>
</dbReference>
<organism evidence="2 3">
    <name type="scientific">Algoriphagus antarcticus</name>
    <dbReference type="NCBI Taxonomy" id="238540"/>
    <lineage>
        <taxon>Bacteria</taxon>
        <taxon>Pseudomonadati</taxon>
        <taxon>Bacteroidota</taxon>
        <taxon>Cytophagia</taxon>
        <taxon>Cytophagales</taxon>
        <taxon>Cyclobacteriaceae</taxon>
        <taxon>Algoriphagus</taxon>
    </lineage>
</organism>
<dbReference type="SMART" id="SM00867">
    <property type="entry name" value="YceI"/>
    <property type="match status" value="1"/>
</dbReference>
<dbReference type="OrthoDB" id="951410at2"/>
<dbReference type="Proteomes" id="UP000256405">
    <property type="component" value="Unassembled WGS sequence"/>
</dbReference>